<sequence>MSLQYLWTLQPWVISKREEVDGFIQLQIKCDTTRIHLTKQILLRSIHQTDKNYVLTWNFPASKVALMTTIFKSNLCFVISLSRPIKISVAKVLSWASSKRITPYASSKGSDMPSRKSIPSVMYLKLHHSP</sequence>
<organism evidence="1 2">
    <name type="scientific">Schistosoma mattheei</name>
    <dbReference type="NCBI Taxonomy" id="31246"/>
    <lineage>
        <taxon>Eukaryota</taxon>
        <taxon>Metazoa</taxon>
        <taxon>Spiralia</taxon>
        <taxon>Lophotrochozoa</taxon>
        <taxon>Platyhelminthes</taxon>
        <taxon>Trematoda</taxon>
        <taxon>Digenea</taxon>
        <taxon>Strigeidida</taxon>
        <taxon>Schistosomatoidea</taxon>
        <taxon>Schistosomatidae</taxon>
        <taxon>Schistosoma</taxon>
    </lineage>
</organism>
<dbReference type="EMBL" id="UZAL01034356">
    <property type="protein sequence ID" value="VDP65131.1"/>
    <property type="molecule type" value="Genomic_DNA"/>
</dbReference>
<dbReference type="Proteomes" id="UP000269396">
    <property type="component" value="Unassembled WGS sequence"/>
</dbReference>
<evidence type="ECO:0000313" key="1">
    <source>
        <dbReference type="EMBL" id="VDP65131.1"/>
    </source>
</evidence>
<name>A0A183PIK0_9TREM</name>
<protein>
    <submittedName>
        <fullName evidence="1">Uncharacterized protein</fullName>
    </submittedName>
</protein>
<dbReference type="AlphaFoldDB" id="A0A183PIK0"/>
<gene>
    <name evidence="1" type="ORF">SMTD_LOCUS14186</name>
</gene>
<keyword evidence="2" id="KW-1185">Reference proteome</keyword>
<evidence type="ECO:0000313" key="2">
    <source>
        <dbReference type="Proteomes" id="UP000269396"/>
    </source>
</evidence>
<reference evidence="1 2" key="1">
    <citation type="submission" date="2018-11" db="EMBL/GenBank/DDBJ databases">
        <authorList>
            <consortium name="Pathogen Informatics"/>
        </authorList>
    </citation>
    <scope>NUCLEOTIDE SEQUENCE [LARGE SCALE GENOMIC DNA]</scope>
    <source>
        <strain>Denwood</strain>
        <strain evidence="2">Zambia</strain>
    </source>
</reference>
<accession>A0A183PIK0</accession>
<proteinExistence type="predicted"/>